<proteinExistence type="inferred from homology"/>
<dbReference type="PRINTS" id="PR00080">
    <property type="entry name" value="SDRFAMILY"/>
</dbReference>
<dbReference type="InterPro" id="IPR036291">
    <property type="entry name" value="NAD(P)-bd_dom_sf"/>
</dbReference>
<evidence type="ECO:0000313" key="3">
    <source>
        <dbReference type="Proteomes" id="UP001597012"/>
    </source>
</evidence>
<evidence type="ECO:0000256" key="1">
    <source>
        <dbReference type="ARBA" id="ARBA00006484"/>
    </source>
</evidence>
<dbReference type="Gene3D" id="3.40.50.720">
    <property type="entry name" value="NAD(P)-binding Rossmann-like Domain"/>
    <property type="match status" value="1"/>
</dbReference>
<dbReference type="CDD" id="cd05358">
    <property type="entry name" value="GlcDH_SDR_c"/>
    <property type="match status" value="1"/>
</dbReference>
<organism evidence="2 3">
    <name type="scientific">Maribacter chungangensis</name>
    <dbReference type="NCBI Taxonomy" id="1069117"/>
    <lineage>
        <taxon>Bacteria</taxon>
        <taxon>Pseudomonadati</taxon>
        <taxon>Bacteroidota</taxon>
        <taxon>Flavobacteriia</taxon>
        <taxon>Flavobacteriales</taxon>
        <taxon>Flavobacteriaceae</taxon>
        <taxon>Maribacter</taxon>
    </lineage>
</organism>
<dbReference type="PRINTS" id="PR00081">
    <property type="entry name" value="GDHRDH"/>
</dbReference>
<accession>A0ABW3B5L1</accession>
<dbReference type="InterPro" id="IPR020904">
    <property type="entry name" value="Sc_DH/Rdtase_CS"/>
</dbReference>
<dbReference type="RefSeq" id="WP_379935067.1">
    <property type="nucleotide sequence ID" value="NZ_JBHTHY010000011.1"/>
</dbReference>
<sequence>MQKPNQRLTEQTAIVTGSSNGIGSAIAKAIGQEGANVVINYHSDKESAEETAHWITERTNCGNAIVVQCDVGKEDEVSKLFKTTIREFGTVDISVGNAGVQKDKALIEMTLADWQQVIDINLTGQFLVAKAAINEFLRRGMREDVSNSLGKIIHISSVHEIIPWAGHANYASSKGGLAMLMQSICQEYAPKKIRCNSIAPGAIKTDINKDVWNTKEGREKMLKLIPYGKIGEPEDIGSVASWLASDESEYVNGTTIFVDGGMTCYPGFTQDG</sequence>
<dbReference type="EMBL" id="JBHTHY010000011">
    <property type="protein sequence ID" value="MFD0798357.1"/>
    <property type="molecule type" value="Genomic_DNA"/>
</dbReference>
<dbReference type="Pfam" id="PF13561">
    <property type="entry name" value="adh_short_C2"/>
    <property type="match status" value="1"/>
</dbReference>
<dbReference type="Proteomes" id="UP001597012">
    <property type="component" value="Unassembled WGS sequence"/>
</dbReference>
<keyword evidence="3" id="KW-1185">Reference proteome</keyword>
<gene>
    <name evidence="2" type="ORF">ACFQZJ_12870</name>
</gene>
<protein>
    <submittedName>
        <fullName evidence="2">SDR family oxidoreductase</fullName>
    </submittedName>
</protein>
<dbReference type="InterPro" id="IPR002347">
    <property type="entry name" value="SDR_fam"/>
</dbReference>
<reference evidence="3" key="1">
    <citation type="journal article" date="2019" name="Int. J. Syst. Evol. Microbiol.">
        <title>The Global Catalogue of Microorganisms (GCM) 10K type strain sequencing project: providing services to taxonomists for standard genome sequencing and annotation.</title>
        <authorList>
            <consortium name="The Broad Institute Genomics Platform"/>
            <consortium name="The Broad Institute Genome Sequencing Center for Infectious Disease"/>
            <person name="Wu L."/>
            <person name="Ma J."/>
        </authorList>
    </citation>
    <scope>NUCLEOTIDE SEQUENCE [LARGE SCALE GENOMIC DNA]</scope>
    <source>
        <strain evidence="3">CCUG 61948</strain>
    </source>
</reference>
<evidence type="ECO:0000313" key="2">
    <source>
        <dbReference type="EMBL" id="MFD0798357.1"/>
    </source>
</evidence>
<name>A0ABW3B5L1_9FLAO</name>
<dbReference type="PANTHER" id="PTHR42760:SF132">
    <property type="entry name" value="SHORT-CHAIN DEHYDROGENASE_REDUCTASE FAMILY PROTEIN"/>
    <property type="match status" value="1"/>
</dbReference>
<dbReference type="SUPFAM" id="SSF51735">
    <property type="entry name" value="NAD(P)-binding Rossmann-fold domains"/>
    <property type="match status" value="1"/>
</dbReference>
<comment type="similarity">
    <text evidence="1">Belongs to the short-chain dehydrogenases/reductases (SDR) family.</text>
</comment>
<dbReference type="PANTHER" id="PTHR42760">
    <property type="entry name" value="SHORT-CHAIN DEHYDROGENASES/REDUCTASES FAMILY MEMBER"/>
    <property type="match status" value="1"/>
</dbReference>
<dbReference type="NCBIfam" id="NF005559">
    <property type="entry name" value="PRK07231.1"/>
    <property type="match status" value="1"/>
</dbReference>
<dbReference type="PROSITE" id="PS00061">
    <property type="entry name" value="ADH_SHORT"/>
    <property type="match status" value="1"/>
</dbReference>
<comment type="caution">
    <text evidence="2">The sequence shown here is derived from an EMBL/GenBank/DDBJ whole genome shotgun (WGS) entry which is preliminary data.</text>
</comment>